<keyword evidence="3 6" id="KW-0812">Transmembrane</keyword>
<comment type="similarity">
    <text evidence="2">Belongs to the amino acid-polyamine-organocation (APC) superfamily. Cationic amino acid transporter (CAT) (TC 2.A.3.3) family.</text>
</comment>
<reference evidence="7" key="1">
    <citation type="submission" date="2024-02" db="EMBL/GenBank/DDBJ databases">
        <authorList>
            <consortium name="ELIXIR-Norway"/>
            <consortium name="Elixir Norway"/>
        </authorList>
    </citation>
    <scope>NUCLEOTIDE SEQUENCE</scope>
</reference>
<keyword evidence="8" id="KW-1185">Reference proteome</keyword>
<evidence type="ECO:0000256" key="4">
    <source>
        <dbReference type="ARBA" id="ARBA00022989"/>
    </source>
</evidence>
<evidence type="ECO:0000256" key="3">
    <source>
        <dbReference type="ARBA" id="ARBA00022692"/>
    </source>
</evidence>
<dbReference type="PANTHER" id="PTHR43243:SF1">
    <property type="entry name" value="CATIONIC AMINO ACID TRANSPORTER 1"/>
    <property type="match status" value="1"/>
</dbReference>
<dbReference type="EMBL" id="OZ020103">
    <property type="protein sequence ID" value="CAK9278155.1"/>
    <property type="molecule type" value="Genomic_DNA"/>
</dbReference>
<feature type="transmembrane region" description="Helical" evidence="6">
    <location>
        <begin position="230"/>
        <end position="252"/>
    </location>
</feature>
<feature type="transmembrane region" description="Helical" evidence="6">
    <location>
        <begin position="148"/>
        <end position="172"/>
    </location>
</feature>
<keyword evidence="5 6" id="KW-0472">Membrane</keyword>
<evidence type="ECO:0000313" key="8">
    <source>
        <dbReference type="Proteomes" id="UP001497444"/>
    </source>
</evidence>
<dbReference type="Proteomes" id="UP001497444">
    <property type="component" value="Chromosome 8"/>
</dbReference>
<evidence type="ECO:0000256" key="6">
    <source>
        <dbReference type="SAM" id="Phobius"/>
    </source>
</evidence>
<name>A0ABP0XKN2_9BRYO</name>
<evidence type="ECO:0000313" key="7">
    <source>
        <dbReference type="EMBL" id="CAK9278155.1"/>
    </source>
</evidence>
<feature type="transmembrane region" description="Helical" evidence="6">
    <location>
        <begin position="184"/>
        <end position="210"/>
    </location>
</feature>
<protein>
    <submittedName>
        <fullName evidence="7">Uncharacterized protein</fullName>
    </submittedName>
</protein>
<gene>
    <name evidence="7" type="ORF">CSSPJE1EN1_LOCUS23633</name>
</gene>
<accession>A0ABP0XKN2</accession>
<evidence type="ECO:0000256" key="2">
    <source>
        <dbReference type="ARBA" id="ARBA00008572"/>
    </source>
</evidence>
<feature type="transmembrane region" description="Helical" evidence="6">
    <location>
        <begin position="63"/>
        <end position="80"/>
    </location>
</feature>
<organism evidence="7 8">
    <name type="scientific">Sphagnum jensenii</name>
    <dbReference type="NCBI Taxonomy" id="128206"/>
    <lineage>
        <taxon>Eukaryota</taxon>
        <taxon>Viridiplantae</taxon>
        <taxon>Streptophyta</taxon>
        <taxon>Embryophyta</taxon>
        <taxon>Bryophyta</taxon>
        <taxon>Sphagnophytina</taxon>
        <taxon>Sphagnopsida</taxon>
        <taxon>Sphagnales</taxon>
        <taxon>Sphagnaceae</taxon>
        <taxon>Sphagnum</taxon>
    </lineage>
</organism>
<dbReference type="Gene3D" id="1.20.1740.10">
    <property type="entry name" value="Amino acid/polyamine transporter I"/>
    <property type="match status" value="2"/>
</dbReference>
<keyword evidence="4 6" id="KW-1133">Transmembrane helix</keyword>
<feature type="transmembrane region" description="Helical" evidence="6">
    <location>
        <begin position="86"/>
        <end position="104"/>
    </location>
</feature>
<feature type="transmembrane region" description="Helical" evidence="6">
    <location>
        <begin position="124"/>
        <end position="142"/>
    </location>
</feature>
<proteinExistence type="inferred from homology"/>
<dbReference type="PANTHER" id="PTHR43243">
    <property type="entry name" value="INNER MEMBRANE TRANSPORTER YGJI-RELATED"/>
    <property type="match status" value="1"/>
</dbReference>
<evidence type="ECO:0000256" key="5">
    <source>
        <dbReference type="ARBA" id="ARBA00023136"/>
    </source>
</evidence>
<dbReference type="InterPro" id="IPR002293">
    <property type="entry name" value="AA/rel_permease1"/>
</dbReference>
<comment type="subcellular location">
    <subcellularLocation>
        <location evidence="1">Membrane</location>
        <topology evidence="1">Multi-pass membrane protein</topology>
    </subcellularLocation>
</comment>
<evidence type="ECO:0000256" key="1">
    <source>
        <dbReference type="ARBA" id="ARBA00004141"/>
    </source>
</evidence>
<dbReference type="Pfam" id="PF13520">
    <property type="entry name" value="AA_permease_2"/>
    <property type="match status" value="1"/>
</dbReference>
<sequence length="255" mass="28445">MMKESVWLLEESFQSFPNYKRVLFATLQRVRDRVLARAKVQEEMEIKAWSGNTMKQTLNWWDLMWFGFSAMLSVFCYTEFTVEITVEIPVAVAHGWISYFVTLINKDPSQLQIETNLTSGYNQLDPIAIGILIATGAVAIWSTKGTSYLNWVATFVNMLILIFVIIAVLTMAEETKNTGRDIPIGLLGSMTIFTVLYVLMALTLCSMVPTPEIDQNAPYSVAFQTVGMSWVKYVVALGALKGITTVLLVGAVGQA</sequence>